<evidence type="ECO:0000259" key="1">
    <source>
        <dbReference type="Pfam" id="PF02579"/>
    </source>
</evidence>
<dbReference type="InterPro" id="IPR036105">
    <property type="entry name" value="DiNase_FeMo-co_biosyn_sf"/>
</dbReference>
<gene>
    <name evidence="2" type="ORF">CUJ83_02140</name>
</gene>
<evidence type="ECO:0000313" key="2">
    <source>
        <dbReference type="EMBL" id="MCD1293796.1"/>
    </source>
</evidence>
<keyword evidence="3" id="KW-1185">Reference proteome</keyword>
<organism evidence="2 3">
    <name type="scientific">Methanooceanicella nereidis</name>
    <dbReference type="NCBI Taxonomy" id="2052831"/>
    <lineage>
        <taxon>Archaea</taxon>
        <taxon>Methanobacteriati</taxon>
        <taxon>Methanobacteriota</taxon>
        <taxon>Stenosarchaea group</taxon>
        <taxon>Methanomicrobia</taxon>
        <taxon>Methanocellales</taxon>
        <taxon>Methanocellaceae</taxon>
        <taxon>Methanooceanicella</taxon>
    </lineage>
</organism>
<evidence type="ECO:0000313" key="3">
    <source>
        <dbReference type="Proteomes" id="UP001320159"/>
    </source>
</evidence>
<dbReference type="RefSeq" id="WP_230740105.1">
    <property type="nucleotide sequence ID" value="NZ_PGCK01000001.1"/>
</dbReference>
<dbReference type="PANTHER" id="PTHR42983:SF1">
    <property type="entry name" value="IRON-MOLYBDENUM PROTEIN"/>
    <property type="match status" value="1"/>
</dbReference>
<name>A0AAP2RBE8_9EURY</name>
<dbReference type="EMBL" id="PGCK01000001">
    <property type="protein sequence ID" value="MCD1293796.1"/>
    <property type="molecule type" value="Genomic_DNA"/>
</dbReference>
<dbReference type="Pfam" id="PF02579">
    <property type="entry name" value="Nitro_FeMo-Co"/>
    <property type="match status" value="1"/>
</dbReference>
<protein>
    <recommendedName>
        <fullName evidence="1">Dinitrogenase iron-molybdenum cofactor biosynthesis domain-containing protein</fullName>
    </recommendedName>
</protein>
<reference evidence="2 3" key="1">
    <citation type="submission" date="2017-11" db="EMBL/GenBank/DDBJ databases">
        <title>Isolation and Characterization of Family Methanocellaceae Species from Potential Methane Hydrate Area Offshore Southwestern Taiwan.</title>
        <authorList>
            <person name="Zhang W.-L."/>
            <person name="Chen W.-C."/>
            <person name="Lai M.-C."/>
            <person name="Chen S.-C."/>
        </authorList>
    </citation>
    <scope>NUCLEOTIDE SEQUENCE [LARGE SCALE GENOMIC DNA]</scope>
    <source>
        <strain evidence="2 3">CWC-04</strain>
    </source>
</reference>
<feature type="domain" description="Dinitrogenase iron-molybdenum cofactor biosynthesis" evidence="1">
    <location>
        <begin position="15"/>
        <end position="106"/>
    </location>
</feature>
<sequence length="124" mass="12971">MKIGIPSDSGEGLNSNVCRGISGCKYFTIVEIDSNGISGVEPLAITLPESVNGMTGAVTFMLSGKGVEAVLVDDIKEIERLSFIGNGIRVFFGANGSISDAVKQYSAGKLCENSEIGKCDCSNR</sequence>
<dbReference type="Gene3D" id="3.30.420.130">
    <property type="entry name" value="Dinitrogenase iron-molybdenum cofactor biosynthesis domain"/>
    <property type="match status" value="1"/>
</dbReference>
<comment type="caution">
    <text evidence="2">The sequence shown here is derived from an EMBL/GenBank/DDBJ whole genome shotgun (WGS) entry which is preliminary data.</text>
</comment>
<dbReference type="Proteomes" id="UP001320159">
    <property type="component" value="Unassembled WGS sequence"/>
</dbReference>
<dbReference type="SUPFAM" id="SSF53146">
    <property type="entry name" value="Nitrogenase accessory factor-like"/>
    <property type="match status" value="1"/>
</dbReference>
<proteinExistence type="predicted"/>
<dbReference type="AlphaFoldDB" id="A0AAP2RBE8"/>
<accession>A0AAP2RBE8</accession>
<dbReference type="InterPro" id="IPR003731">
    <property type="entry name" value="Di-Nase_FeMo-co_biosynth"/>
</dbReference>
<dbReference type="PANTHER" id="PTHR42983">
    <property type="entry name" value="DINITROGENASE IRON-MOLYBDENUM COFACTOR PROTEIN-RELATED"/>
    <property type="match status" value="1"/>
</dbReference>